<dbReference type="GeneID" id="118456997"/>
<name>A0A182FSF2_ANOAL</name>
<reference evidence="3 4" key="1">
    <citation type="journal article" date="2017" name="G3 (Bethesda)">
        <title>The Physical Genome Mapping of Anopheles albimanus Corrected Scaffold Misassemblies and Identified Interarm Rearrangements in Genus Anopheles.</title>
        <authorList>
            <person name="Artemov G.N."/>
            <person name="Peery A.N."/>
            <person name="Jiang X."/>
            <person name="Tu Z."/>
            <person name="Stegniy V.N."/>
            <person name="Sharakhova M.V."/>
            <person name="Sharakhov I.V."/>
        </authorList>
    </citation>
    <scope>NUCLEOTIDE SEQUENCE [LARGE SCALE GENOMIC DNA]</scope>
    <source>
        <strain evidence="3 4">ALBI9_A</strain>
    </source>
</reference>
<organism evidence="3 4">
    <name type="scientific">Anopheles albimanus</name>
    <name type="common">New world malaria mosquito</name>
    <dbReference type="NCBI Taxonomy" id="7167"/>
    <lineage>
        <taxon>Eukaryota</taxon>
        <taxon>Metazoa</taxon>
        <taxon>Ecdysozoa</taxon>
        <taxon>Arthropoda</taxon>
        <taxon>Hexapoda</taxon>
        <taxon>Insecta</taxon>
        <taxon>Pterygota</taxon>
        <taxon>Neoptera</taxon>
        <taxon>Endopterygota</taxon>
        <taxon>Diptera</taxon>
        <taxon>Nematocera</taxon>
        <taxon>Culicoidea</taxon>
        <taxon>Culicidae</taxon>
        <taxon>Anophelinae</taxon>
        <taxon>Anopheles</taxon>
    </lineage>
</organism>
<dbReference type="RefSeq" id="XP_035774108.1">
    <property type="nucleotide sequence ID" value="XM_035918215.1"/>
</dbReference>
<protein>
    <recommendedName>
        <fullName evidence="5">DUF4794 domain-containing protein</fullName>
    </recommendedName>
</protein>
<sequence>MKLIVCLLGVALILLPPLARADPGSVGVLDARKARAPASGATGYNTIAAADSETLSKLQNQVAPTVQIPSKPTATIKAPETASAFHTVSPPSLANPYLRQPSQAVASGLTQGQYYVAVMPQATGNHMLAPATTPLIMQYINPQGQPTGGLQYIQLLRPVVYPQYSNQQYIHPGYLQQQQQQQSQPQSVLSHSAPGLTSSPYTVSPTPPPATTTTQSAFLPFQPTAALQQPSVPQYASSLPPTHYGQPQPHYSSGPVGQYSSPVLSYYPHRFLINPSSELNFNTNEYVPSHGDGVYMKGIKSIRA</sequence>
<feature type="region of interest" description="Disordered" evidence="1">
    <location>
        <begin position="175"/>
        <end position="215"/>
    </location>
</feature>
<feature type="compositionally biased region" description="Polar residues" evidence="1">
    <location>
        <begin position="230"/>
        <end position="240"/>
    </location>
</feature>
<dbReference type="AlphaFoldDB" id="A0A182FSF2"/>
<evidence type="ECO:0000313" key="4">
    <source>
        <dbReference type="Proteomes" id="UP000069272"/>
    </source>
</evidence>
<dbReference type="VEuPathDB" id="VectorBase:AALB20_033427"/>
<evidence type="ECO:0008006" key="5">
    <source>
        <dbReference type="Google" id="ProtNLM"/>
    </source>
</evidence>
<dbReference type="Proteomes" id="UP000069272">
    <property type="component" value="Chromosome 2R"/>
</dbReference>
<keyword evidence="2" id="KW-0732">Signal</keyword>
<evidence type="ECO:0000256" key="2">
    <source>
        <dbReference type="SAM" id="SignalP"/>
    </source>
</evidence>
<evidence type="ECO:0000256" key="1">
    <source>
        <dbReference type="SAM" id="MobiDB-lite"/>
    </source>
</evidence>
<proteinExistence type="predicted"/>
<accession>A0A182FSF2</accession>
<keyword evidence="4" id="KW-1185">Reference proteome</keyword>
<dbReference type="KEGG" id="aali:118456997"/>
<feature type="compositionally biased region" description="Low complexity" evidence="1">
    <location>
        <begin position="176"/>
        <end position="187"/>
    </location>
</feature>
<feature type="signal peptide" evidence="2">
    <location>
        <begin position="1"/>
        <end position="21"/>
    </location>
</feature>
<feature type="region of interest" description="Disordered" evidence="1">
    <location>
        <begin position="230"/>
        <end position="255"/>
    </location>
</feature>
<feature type="chain" id="PRO_5043724829" description="DUF4794 domain-containing protein" evidence="2">
    <location>
        <begin position="22"/>
        <end position="304"/>
    </location>
</feature>
<dbReference type="VEuPathDB" id="VectorBase:AALB009479"/>
<dbReference type="OrthoDB" id="7739408at2759"/>
<reference evidence="3" key="2">
    <citation type="submission" date="2022-08" db="UniProtKB">
        <authorList>
            <consortium name="EnsemblMetazoa"/>
        </authorList>
    </citation>
    <scope>IDENTIFICATION</scope>
    <source>
        <strain evidence="3">STECLA/ALBI9_A</strain>
    </source>
</reference>
<dbReference type="EnsemblMetazoa" id="AALB009479-RA">
    <property type="protein sequence ID" value="AALB009479-PA"/>
    <property type="gene ID" value="AALB009479"/>
</dbReference>
<evidence type="ECO:0000313" key="3">
    <source>
        <dbReference type="EnsemblMetazoa" id="AALB009479-PA"/>
    </source>
</evidence>